<dbReference type="VEuPathDB" id="FungiDB:MCYG_07047"/>
<dbReference type="EMBL" id="DS995706">
    <property type="protein sequence ID" value="EEQ34228.1"/>
    <property type="molecule type" value="Genomic_DNA"/>
</dbReference>
<evidence type="ECO:0000256" key="1">
    <source>
        <dbReference type="SAM" id="MobiDB-lite"/>
    </source>
</evidence>
<keyword evidence="3" id="KW-1185">Reference proteome</keyword>
<sequence>MGTKERAKEKGAQDERQERSKTCAWQRFAWPFGRDGDGDREHGFYFFFFTCKQEGHAIESAVLCPFSVQVDRAKRGRVVGIRCWKMGDGMEKKEGARREDWS</sequence>
<name>C5FWE4_ARTOC</name>
<dbReference type="HOGENOM" id="CLU_2276836_0_0_1"/>
<gene>
    <name evidence="2" type="ORF">MCYG_07047</name>
</gene>
<protein>
    <submittedName>
        <fullName evidence="2">Uncharacterized protein</fullName>
    </submittedName>
</protein>
<evidence type="ECO:0000313" key="3">
    <source>
        <dbReference type="Proteomes" id="UP000002035"/>
    </source>
</evidence>
<dbReference type="AlphaFoldDB" id="C5FWE4"/>
<accession>C5FWE4</accession>
<organism evidence="2 3">
    <name type="scientific">Arthroderma otae (strain ATCC MYA-4605 / CBS 113480)</name>
    <name type="common">Microsporum canis</name>
    <dbReference type="NCBI Taxonomy" id="554155"/>
    <lineage>
        <taxon>Eukaryota</taxon>
        <taxon>Fungi</taxon>
        <taxon>Dikarya</taxon>
        <taxon>Ascomycota</taxon>
        <taxon>Pezizomycotina</taxon>
        <taxon>Eurotiomycetes</taxon>
        <taxon>Eurotiomycetidae</taxon>
        <taxon>Onygenales</taxon>
        <taxon>Arthrodermataceae</taxon>
        <taxon>Microsporum</taxon>
    </lineage>
</organism>
<dbReference type="RefSeq" id="XP_002845083.1">
    <property type="nucleotide sequence ID" value="XM_002845037.1"/>
</dbReference>
<proteinExistence type="predicted"/>
<reference evidence="3" key="1">
    <citation type="journal article" date="2012" name="MBio">
        <title>Comparative genome analysis of Trichophyton rubrum and related dermatophytes reveals candidate genes involved in infection.</title>
        <authorList>
            <person name="Martinez D.A."/>
            <person name="Oliver B.G."/>
            <person name="Graeser Y."/>
            <person name="Goldberg J.M."/>
            <person name="Li W."/>
            <person name="Martinez-Rossi N.M."/>
            <person name="Monod M."/>
            <person name="Shelest E."/>
            <person name="Barton R.C."/>
            <person name="Birch E."/>
            <person name="Brakhage A.A."/>
            <person name="Chen Z."/>
            <person name="Gurr S.J."/>
            <person name="Heiman D."/>
            <person name="Heitman J."/>
            <person name="Kosti I."/>
            <person name="Rossi A."/>
            <person name="Saif S."/>
            <person name="Samalova M."/>
            <person name="Saunders C.W."/>
            <person name="Shea T."/>
            <person name="Summerbell R.C."/>
            <person name="Xu J."/>
            <person name="Young S."/>
            <person name="Zeng Q."/>
            <person name="Birren B.W."/>
            <person name="Cuomo C.A."/>
            <person name="White T.C."/>
        </authorList>
    </citation>
    <scope>NUCLEOTIDE SEQUENCE [LARGE SCALE GENOMIC DNA]</scope>
    <source>
        <strain evidence="3">ATCC MYA-4605 / CBS 113480</strain>
    </source>
</reference>
<dbReference type="Proteomes" id="UP000002035">
    <property type="component" value="Unassembled WGS sequence"/>
</dbReference>
<evidence type="ECO:0000313" key="2">
    <source>
        <dbReference type="EMBL" id="EEQ34228.1"/>
    </source>
</evidence>
<dbReference type="GeneID" id="9228115"/>
<feature type="region of interest" description="Disordered" evidence="1">
    <location>
        <begin position="1"/>
        <end position="20"/>
    </location>
</feature>